<dbReference type="EMBL" id="CP000767">
    <property type="protein sequence ID" value="EAT99934.2"/>
    <property type="molecule type" value="Genomic_DNA"/>
</dbReference>
<dbReference type="RefSeq" id="WP_041743307.1">
    <property type="nucleotide sequence ID" value="NC_009715.2"/>
</dbReference>
<name>A7GYT9_CAMC5</name>
<dbReference type="STRING" id="360105.CCV52592_0772"/>
<dbReference type="InterPro" id="IPR012675">
    <property type="entry name" value="Beta-grasp_dom_sf"/>
</dbReference>
<evidence type="ECO:0000259" key="2">
    <source>
        <dbReference type="Pfam" id="PF22196"/>
    </source>
</evidence>
<feature type="domain" description="HdrB-like C-terminal" evidence="2">
    <location>
        <begin position="261"/>
        <end position="332"/>
    </location>
</feature>
<dbReference type="Gene3D" id="3.10.20.30">
    <property type="match status" value="1"/>
</dbReference>
<evidence type="ECO:0000313" key="4">
    <source>
        <dbReference type="Proteomes" id="UP000006380"/>
    </source>
</evidence>
<dbReference type="Gene3D" id="3.40.50.11810">
    <property type="match status" value="1"/>
</dbReference>
<protein>
    <submittedName>
        <fullName evidence="3">Uncharacterized protein</fullName>
    </submittedName>
</protein>
<feature type="domain" description="DUF5644" evidence="1">
    <location>
        <begin position="116"/>
        <end position="194"/>
    </location>
</feature>
<gene>
    <name evidence="3" type="ORF">CCV52592_0772</name>
</gene>
<dbReference type="Gene3D" id="1.10.1060.20">
    <property type="match status" value="1"/>
</dbReference>
<evidence type="ECO:0000259" key="1">
    <source>
        <dbReference type="Pfam" id="PF18712"/>
    </source>
</evidence>
<dbReference type="Pfam" id="PF18712">
    <property type="entry name" value="DUF5644"/>
    <property type="match status" value="1"/>
</dbReference>
<proteinExistence type="predicted"/>
<dbReference type="InterPro" id="IPR041543">
    <property type="entry name" value="DUF5644"/>
</dbReference>
<keyword evidence="4" id="KW-1185">Reference proteome</keyword>
<dbReference type="Pfam" id="PF22196">
    <property type="entry name" value="HdrB-like_C"/>
    <property type="match status" value="1"/>
</dbReference>
<reference evidence="3" key="1">
    <citation type="submission" date="2016-07" db="EMBL/GenBank/DDBJ databases">
        <title>Comparative genomics of the Campylobacter concisus group.</title>
        <authorList>
            <person name="Miller W.G."/>
            <person name="Yee E."/>
            <person name="Chapman M.H."/>
            <person name="Huynh S."/>
            <person name="Bono J.L."/>
            <person name="On S.L.W."/>
            <person name="StLeger J."/>
            <person name="Foster G."/>
            <person name="Parker C.T."/>
        </authorList>
    </citation>
    <scope>NUCLEOTIDE SEQUENCE</scope>
    <source>
        <strain evidence="3">525.92</strain>
    </source>
</reference>
<dbReference type="InterPro" id="IPR054018">
    <property type="entry name" value="HdrB-like_C"/>
</dbReference>
<evidence type="ECO:0000313" key="3">
    <source>
        <dbReference type="EMBL" id="EAT99934.2"/>
    </source>
</evidence>
<dbReference type="AlphaFoldDB" id="A7GYT9"/>
<sequence>MLEVRIFRFDAKHDVLRYYKPYFFDKPGFKTPEILLKEAKKQDPFFECGKSSHIKINGVVVPIDWDFDDILRRFGDKLTIEPLSTKRAVKDLVIDDGDFWAKFKPFAKFCDASDKAAYAQLAPYFYADFIKDYESGFVGASAIILAKILCEKYPQKKDEILQLVADKKTGVWIARNLSDFIVHGSEIYDTAVEFASSNLKQPKSERKALAPEPNTGRILEMKHDFDGFKIAFIGEISPQLKKLEAKFIKPQSASIPCGFDMLGLNDELAYKLASKILFEAFDSGADFLLALNEAQFYMFDTLGVKLAKFCGRDLDGFYILRQSELIELANGDTPQSLSEHRLKVGLVL</sequence>
<dbReference type="Proteomes" id="UP000006380">
    <property type="component" value="Chromosome"/>
</dbReference>
<dbReference type="KEGG" id="ccv:CCV52592_0772"/>
<organism evidence="3 4">
    <name type="scientific">Campylobacter curvus (strain 525.92)</name>
    <dbReference type="NCBI Taxonomy" id="360105"/>
    <lineage>
        <taxon>Bacteria</taxon>
        <taxon>Pseudomonadati</taxon>
        <taxon>Campylobacterota</taxon>
        <taxon>Epsilonproteobacteria</taxon>
        <taxon>Campylobacterales</taxon>
        <taxon>Campylobacteraceae</taxon>
        <taxon>Campylobacter</taxon>
    </lineage>
</organism>
<accession>A7GYT9</accession>